<dbReference type="STRING" id="1799789.AX660_16775"/>
<gene>
    <name evidence="3" type="ORF">AX660_16775</name>
</gene>
<dbReference type="OrthoDB" id="6377838at2"/>
<name>A0A135ZYI5_9ALTE</name>
<organism evidence="3 4">
    <name type="scientific">Paraglaciecola hydrolytica</name>
    <dbReference type="NCBI Taxonomy" id="1799789"/>
    <lineage>
        <taxon>Bacteria</taxon>
        <taxon>Pseudomonadati</taxon>
        <taxon>Pseudomonadota</taxon>
        <taxon>Gammaproteobacteria</taxon>
        <taxon>Alteromonadales</taxon>
        <taxon>Alteromonadaceae</taxon>
        <taxon>Paraglaciecola</taxon>
    </lineage>
</organism>
<comment type="caution">
    <text evidence="3">The sequence shown here is derived from an EMBL/GenBank/DDBJ whole genome shotgun (WGS) entry which is preliminary data.</text>
</comment>
<protein>
    <recommendedName>
        <fullName evidence="2">Response regulatory domain-containing protein</fullName>
    </recommendedName>
</protein>
<evidence type="ECO:0000313" key="3">
    <source>
        <dbReference type="EMBL" id="KXI28043.1"/>
    </source>
</evidence>
<dbReference type="GO" id="GO:0000160">
    <property type="term" value="P:phosphorelay signal transduction system"/>
    <property type="evidence" value="ECO:0007669"/>
    <property type="project" value="InterPro"/>
</dbReference>
<feature type="domain" description="Response regulatory" evidence="2">
    <location>
        <begin position="7"/>
        <end position="126"/>
    </location>
</feature>
<dbReference type="SMART" id="SM00448">
    <property type="entry name" value="REC"/>
    <property type="match status" value="1"/>
</dbReference>
<dbReference type="PROSITE" id="PS50110">
    <property type="entry name" value="RESPONSE_REGULATORY"/>
    <property type="match status" value="1"/>
</dbReference>
<dbReference type="Gene3D" id="1.25.40.10">
    <property type="entry name" value="Tetratricopeptide repeat domain"/>
    <property type="match status" value="1"/>
</dbReference>
<feature type="modified residue" description="4-aspartylphosphate" evidence="1">
    <location>
        <position position="57"/>
    </location>
</feature>
<dbReference type="Gene3D" id="3.40.50.2300">
    <property type="match status" value="1"/>
</dbReference>
<dbReference type="SUPFAM" id="SSF48452">
    <property type="entry name" value="TPR-like"/>
    <property type="match status" value="1"/>
</dbReference>
<reference evidence="4" key="1">
    <citation type="submission" date="2016-02" db="EMBL/GenBank/DDBJ databases">
        <authorList>
            <person name="Schultz-Johansen M."/>
            <person name="Glaring M.A."/>
            <person name="Bech P.K."/>
            <person name="Stougaard P."/>
        </authorList>
    </citation>
    <scope>NUCLEOTIDE SEQUENCE [LARGE SCALE GENOMIC DNA]</scope>
    <source>
        <strain evidence="4">S66</strain>
    </source>
</reference>
<evidence type="ECO:0000259" key="2">
    <source>
        <dbReference type="PROSITE" id="PS50110"/>
    </source>
</evidence>
<keyword evidence="4" id="KW-1185">Reference proteome</keyword>
<dbReference type="RefSeq" id="WP_068377977.1">
    <property type="nucleotide sequence ID" value="NZ_LSNE01000007.1"/>
</dbReference>
<proteinExistence type="predicted"/>
<evidence type="ECO:0000313" key="4">
    <source>
        <dbReference type="Proteomes" id="UP000070299"/>
    </source>
</evidence>
<keyword evidence="1" id="KW-0597">Phosphoprotein</keyword>
<dbReference type="Proteomes" id="UP000070299">
    <property type="component" value="Unassembled WGS sequence"/>
</dbReference>
<dbReference type="InterPro" id="IPR011006">
    <property type="entry name" value="CheY-like_superfamily"/>
</dbReference>
<dbReference type="SUPFAM" id="SSF52172">
    <property type="entry name" value="CheY-like"/>
    <property type="match status" value="1"/>
</dbReference>
<dbReference type="AlphaFoldDB" id="A0A135ZYI5"/>
<dbReference type="InterPro" id="IPR011990">
    <property type="entry name" value="TPR-like_helical_dom_sf"/>
</dbReference>
<accession>A0A135ZYI5</accession>
<dbReference type="Pfam" id="PF00072">
    <property type="entry name" value="Response_reg"/>
    <property type="match status" value="1"/>
</dbReference>
<sequence length="542" mass="63108">MLIEKIKVAVVEDNGLARANLRNHLLDMGFNEIHCFSSGRELKNNIRLQKPDLLLMDFHLGQNKNGVEVVQELKRDRLIQHSTCIMFITSDRLPLIIGQIVDIHPEALVIKPYTIRNLSKNIESSIKLHQYLLPVYELMDDNNYAQALVITDILLDKNENPRKLSSLIKLKARILTKLERYNEAAELYREILKGSDKIIWAKWGLIQNLFLDHRIEESQLLLHELTESQLTSDKACEWLARICINNNQYNRAENYIQQIREGELSLSATRLKAYIYQAQERGQEAINLLEKKRESNRSIRERFDEITLELARCYLIEAEDKAENERAEDLQIARFLIGSAGRRTSDEQLVLRKDYMHAAIAQLEGNTEKVREILNRSGMDKLQEADIPTLFDAINAWRNIGDLEQAKNLLELSQEKLKDIDESNEKTISTILVMRSEEAIGERKPMALKLNKRGLEKHTAQRFKHAIEDFHRAYTLFPREIAFSLNLLQSLVDAEMNQYKEINSTEFLVELQHRRLSTANKKRLDEIAKKMHYKPQIFKQSS</sequence>
<dbReference type="EMBL" id="LSNE01000007">
    <property type="protein sequence ID" value="KXI28043.1"/>
    <property type="molecule type" value="Genomic_DNA"/>
</dbReference>
<evidence type="ECO:0000256" key="1">
    <source>
        <dbReference type="PROSITE-ProRule" id="PRU00169"/>
    </source>
</evidence>
<dbReference type="InterPro" id="IPR001789">
    <property type="entry name" value="Sig_transdc_resp-reg_receiver"/>
</dbReference>